<evidence type="ECO:0000259" key="2">
    <source>
        <dbReference type="Pfam" id="PF09740"/>
    </source>
</evidence>
<feature type="domain" description="UV-stimulated scaffold protein A C-terminal" evidence="2">
    <location>
        <begin position="1"/>
        <end position="24"/>
    </location>
</feature>
<dbReference type="InterPro" id="IPR049431">
    <property type="entry name" value="UVSSA_C"/>
</dbReference>
<dbReference type="EMBL" id="JAHQIW010006871">
    <property type="protein sequence ID" value="KAJ1370899.1"/>
    <property type="molecule type" value="Genomic_DNA"/>
</dbReference>
<organism evidence="3 4">
    <name type="scientific">Parelaphostrongylus tenuis</name>
    <name type="common">Meningeal worm</name>
    <dbReference type="NCBI Taxonomy" id="148309"/>
    <lineage>
        <taxon>Eukaryota</taxon>
        <taxon>Metazoa</taxon>
        <taxon>Ecdysozoa</taxon>
        <taxon>Nematoda</taxon>
        <taxon>Chromadorea</taxon>
        <taxon>Rhabditida</taxon>
        <taxon>Rhabditina</taxon>
        <taxon>Rhabditomorpha</taxon>
        <taxon>Strongyloidea</taxon>
        <taxon>Metastrongylidae</taxon>
        <taxon>Parelaphostrongylus</taxon>
    </lineage>
</organism>
<dbReference type="Pfam" id="PF09740">
    <property type="entry name" value="DUF2043"/>
    <property type="match status" value="1"/>
</dbReference>
<dbReference type="GO" id="GO:0005694">
    <property type="term" value="C:chromosome"/>
    <property type="evidence" value="ECO:0007669"/>
    <property type="project" value="TreeGrafter"/>
</dbReference>
<comment type="caution">
    <text evidence="3">The sequence shown here is derived from an EMBL/GenBank/DDBJ whole genome shotgun (WGS) entry which is preliminary data.</text>
</comment>
<name>A0AAD5R780_PARTN</name>
<accession>A0AAD5R780</accession>
<dbReference type="AlphaFoldDB" id="A0AAD5R780"/>
<evidence type="ECO:0000313" key="3">
    <source>
        <dbReference type="EMBL" id="KAJ1370899.1"/>
    </source>
</evidence>
<dbReference type="Proteomes" id="UP001196413">
    <property type="component" value="Unassembled WGS sequence"/>
</dbReference>
<feature type="region of interest" description="Disordered" evidence="1">
    <location>
        <begin position="19"/>
        <end position="41"/>
    </location>
</feature>
<keyword evidence="4" id="KW-1185">Reference proteome</keyword>
<dbReference type="GO" id="GO:0009411">
    <property type="term" value="P:response to UV"/>
    <property type="evidence" value="ECO:0007669"/>
    <property type="project" value="InterPro"/>
</dbReference>
<reference evidence="3" key="1">
    <citation type="submission" date="2021-06" db="EMBL/GenBank/DDBJ databases">
        <title>Parelaphostrongylus tenuis whole genome reference sequence.</title>
        <authorList>
            <person name="Garwood T.J."/>
            <person name="Larsen P.A."/>
            <person name="Fountain-Jones N.M."/>
            <person name="Garbe J.R."/>
            <person name="Macchietto M.G."/>
            <person name="Kania S.A."/>
            <person name="Gerhold R.W."/>
            <person name="Richards J.E."/>
            <person name="Wolf T.M."/>
        </authorList>
    </citation>
    <scope>NUCLEOTIDE SEQUENCE</scope>
    <source>
        <strain evidence="3">MNPRO001-30</strain>
        <tissue evidence="3">Meninges</tissue>
    </source>
</reference>
<proteinExistence type="predicted"/>
<dbReference type="GO" id="GO:0000993">
    <property type="term" value="F:RNA polymerase II complex binding"/>
    <property type="evidence" value="ECO:0007669"/>
    <property type="project" value="TreeGrafter"/>
</dbReference>
<sequence length="114" mass="13173">MDLHKCPLHGIIVDRDDEGYPMKEIDAGDSTVTQAERERQEEEEYLMDLEAGTGQTFIKKSKKKKKRDSTVRQRLEKKLLDPRTVKRISAALDAACKARIEKRFGHQFVHSMSQ</sequence>
<dbReference type="GO" id="GO:0006283">
    <property type="term" value="P:transcription-coupled nucleotide-excision repair"/>
    <property type="evidence" value="ECO:0007669"/>
    <property type="project" value="TreeGrafter"/>
</dbReference>
<gene>
    <name evidence="3" type="ORF">KIN20_032723</name>
</gene>
<evidence type="ECO:0000313" key="4">
    <source>
        <dbReference type="Proteomes" id="UP001196413"/>
    </source>
</evidence>
<protein>
    <recommendedName>
        <fullName evidence="2">UV-stimulated scaffold protein A C-terminal domain-containing protein</fullName>
    </recommendedName>
</protein>
<evidence type="ECO:0000256" key="1">
    <source>
        <dbReference type="SAM" id="MobiDB-lite"/>
    </source>
</evidence>
<dbReference type="PANTHER" id="PTHR28670:SF1">
    <property type="entry name" value="UV-STIMULATED SCAFFOLD PROTEIN A"/>
    <property type="match status" value="1"/>
</dbReference>
<dbReference type="PANTHER" id="PTHR28670">
    <property type="entry name" value="UV-STIMULATED SCAFFOLD PROTEIN A"/>
    <property type="match status" value="1"/>
</dbReference>
<dbReference type="InterPro" id="IPR018610">
    <property type="entry name" value="UVSSA"/>
</dbReference>